<comment type="caution">
    <text evidence="2">The sequence shown here is derived from an EMBL/GenBank/DDBJ whole genome shotgun (WGS) entry which is preliminary data.</text>
</comment>
<organism evidence="2 3">
    <name type="scientific">Rhizobium puerariae</name>
    <dbReference type="NCBI Taxonomy" id="1585791"/>
    <lineage>
        <taxon>Bacteria</taxon>
        <taxon>Pseudomonadati</taxon>
        <taxon>Pseudomonadota</taxon>
        <taxon>Alphaproteobacteria</taxon>
        <taxon>Hyphomicrobiales</taxon>
        <taxon>Rhizobiaceae</taxon>
        <taxon>Rhizobium/Agrobacterium group</taxon>
        <taxon>Rhizobium</taxon>
    </lineage>
</organism>
<proteinExistence type="predicted"/>
<keyword evidence="3" id="KW-1185">Reference proteome</keyword>
<dbReference type="Proteomes" id="UP001589692">
    <property type="component" value="Unassembled WGS sequence"/>
</dbReference>
<dbReference type="SUPFAM" id="SSF54909">
    <property type="entry name" value="Dimeric alpha+beta barrel"/>
    <property type="match status" value="1"/>
</dbReference>
<feature type="domain" description="DUF1330" evidence="1">
    <location>
        <begin position="3"/>
        <end position="96"/>
    </location>
</feature>
<sequence>MVAYMAVLTKVVSLEGWEPYQARVADCIARNGGEYVVRRGQAQALEGSFAHDRFTLFRFPSLEAIEHFWNSAEYQNEIKPLRDGLGVLDVWAVQGVE</sequence>
<dbReference type="InterPro" id="IPR010753">
    <property type="entry name" value="DUF1330"/>
</dbReference>
<evidence type="ECO:0000313" key="2">
    <source>
        <dbReference type="EMBL" id="MFB9950565.1"/>
    </source>
</evidence>
<reference evidence="2 3" key="1">
    <citation type="submission" date="2024-09" db="EMBL/GenBank/DDBJ databases">
        <authorList>
            <person name="Sun Q."/>
            <person name="Mori K."/>
        </authorList>
    </citation>
    <scope>NUCLEOTIDE SEQUENCE [LARGE SCALE GENOMIC DNA]</scope>
    <source>
        <strain evidence="2 3">TBRC 4938</strain>
    </source>
</reference>
<dbReference type="PANTHER" id="PTHR41521">
    <property type="match status" value="1"/>
</dbReference>
<name>A0ABV6AIW6_9HYPH</name>
<accession>A0ABV6AIW6</accession>
<dbReference type="EMBL" id="JBHMAA010000018">
    <property type="protein sequence ID" value="MFB9950565.1"/>
    <property type="molecule type" value="Genomic_DNA"/>
</dbReference>
<dbReference type="Gene3D" id="3.30.70.100">
    <property type="match status" value="1"/>
</dbReference>
<evidence type="ECO:0000313" key="3">
    <source>
        <dbReference type="Proteomes" id="UP001589692"/>
    </source>
</evidence>
<protein>
    <submittedName>
        <fullName evidence="2">DUF1330 domain-containing protein</fullName>
    </submittedName>
</protein>
<dbReference type="PANTHER" id="PTHR41521:SF4">
    <property type="entry name" value="BLR0684 PROTEIN"/>
    <property type="match status" value="1"/>
</dbReference>
<gene>
    <name evidence="2" type="ORF">ACFFP0_17065</name>
</gene>
<dbReference type="RefSeq" id="WP_377263128.1">
    <property type="nucleotide sequence ID" value="NZ_JBHMAA010000018.1"/>
</dbReference>
<dbReference type="Pfam" id="PF07045">
    <property type="entry name" value="DUF1330"/>
    <property type="match status" value="1"/>
</dbReference>
<dbReference type="InterPro" id="IPR011008">
    <property type="entry name" value="Dimeric_a/b-barrel"/>
</dbReference>
<evidence type="ECO:0000259" key="1">
    <source>
        <dbReference type="Pfam" id="PF07045"/>
    </source>
</evidence>